<dbReference type="Pfam" id="PF13490">
    <property type="entry name" value="zf-HC2"/>
    <property type="match status" value="1"/>
</dbReference>
<dbReference type="RefSeq" id="WP_108390426.1">
    <property type="nucleotide sequence ID" value="NZ_CP026949.1"/>
</dbReference>
<evidence type="ECO:0000259" key="1">
    <source>
        <dbReference type="Pfam" id="PF13490"/>
    </source>
</evidence>
<gene>
    <name evidence="2" type="ORF">DF223_07150</name>
</gene>
<sequence length="81" mass="9055">MTDCGCDQAKRDLEEYLRNEVCQANAADIREHLEHCASCREEALLARTLTDAVQRACKETAPEDLKLQVLAKLRAVQASHS</sequence>
<evidence type="ECO:0000313" key="3">
    <source>
        <dbReference type="Proteomes" id="UP000244962"/>
    </source>
</evidence>
<feature type="domain" description="Putative zinc-finger" evidence="1">
    <location>
        <begin position="6"/>
        <end position="40"/>
    </location>
</feature>
<protein>
    <submittedName>
        <fullName evidence="2">Alpha-ketoglutarate decarboxylase</fullName>
    </submittedName>
</protein>
<organism evidence="2 3">
    <name type="scientific">Mycetocola zhujimingii</name>
    <dbReference type="NCBI Taxonomy" id="2079792"/>
    <lineage>
        <taxon>Bacteria</taxon>
        <taxon>Bacillati</taxon>
        <taxon>Actinomycetota</taxon>
        <taxon>Actinomycetes</taxon>
        <taxon>Micrococcales</taxon>
        <taxon>Microbacteriaceae</taxon>
        <taxon>Mycetocola</taxon>
    </lineage>
</organism>
<accession>A0A2U1TEQ5</accession>
<dbReference type="InterPro" id="IPR027383">
    <property type="entry name" value="Znf_put"/>
</dbReference>
<reference evidence="3" key="1">
    <citation type="submission" date="2018-04" db="EMBL/GenBank/DDBJ databases">
        <authorList>
            <person name="Liu S."/>
            <person name="Wang Z."/>
            <person name="Li J."/>
        </authorList>
    </citation>
    <scope>NUCLEOTIDE SEQUENCE [LARGE SCALE GENOMIC DNA]</scope>
    <source>
        <strain evidence="3">622</strain>
    </source>
</reference>
<name>A0A2U1TEQ5_9MICO</name>
<proteinExistence type="predicted"/>
<dbReference type="AlphaFoldDB" id="A0A2U1TEQ5"/>
<evidence type="ECO:0000313" key="2">
    <source>
        <dbReference type="EMBL" id="PWC07387.1"/>
    </source>
</evidence>
<dbReference type="EMBL" id="QEFB01000005">
    <property type="protein sequence ID" value="PWC07387.1"/>
    <property type="molecule type" value="Genomic_DNA"/>
</dbReference>
<dbReference type="Proteomes" id="UP000244962">
    <property type="component" value="Unassembled WGS sequence"/>
</dbReference>
<dbReference type="OrthoDB" id="3267840at2"/>
<comment type="caution">
    <text evidence="2">The sequence shown here is derived from an EMBL/GenBank/DDBJ whole genome shotgun (WGS) entry which is preliminary data.</text>
</comment>
<dbReference type="KEGG" id="myl:C3E77_03880"/>
<keyword evidence="3" id="KW-1185">Reference proteome</keyword>